<dbReference type="GO" id="GO:0005737">
    <property type="term" value="C:cytoplasm"/>
    <property type="evidence" value="ECO:0007669"/>
    <property type="project" value="TreeGrafter"/>
</dbReference>
<sequence>MILVLTKPEWEQQDAGYKEFAMMAALLDQGLPVLHLRKPDASLEDLSSLMSRFTMLQRSRIALHPPLWLFQSCSLMEAITILESFMNSQNLERIHISSWFRKLLGAYFVPFCCKMQQSGFLLSASIHHLNELGALKGGHNDLINYQYIFVSPIFDSISKPGYKRNPDLLQLDTAFNHTISEKLVGLGGIGPDNLRRVKRAGFAGAAMLGAIWAGCFQKALTDSIEKIICQFKKCVDLWESMEQD</sequence>
<dbReference type="GO" id="GO:0004789">
    <property type="term" value="F:thiamine-phosphate diphosphorylase activity"/>
    <property type="evidence" value="ECO:0007669"/>
    <property type="project" value="TreeGrafter"/>
</dbReference>
<organism evidence="4 5">
    <name type="scientific">Arachidicoccus rhizosphaerae</name>
    <dbReference type="NCBI Taxonomy" id="551991"/>
    <lineage>
        <taxon>Bacteria</taxon>
        <taxon>Pseudomonadati</taxon>
        <taxon>Bacteroidota</taxon>
        <taxon>Chitinophagia</taxon>
        <taxon>Chitinophagales</taxon>
        <taxon>Chitinophagaceae</taxon>
        <taxon>Arachidicoccus</taxon>
    </lineage>
</organism>
<dbReference type="OrthoDB" id="194683at2"/>
<dbReference type="STRING" id="551991.SAMN05192529_109142"/>
<dbReference type="Proteomes" id="UP000199041">
    <property type="component" value="Unassembled WGS sequence"/>
</dbReference>
<dbReference type="EMBL" id="FNQY01000009">
    <property type="protein sequence ID" value="SEA16736.1"/>
    <property type="molecule type" value="Genomic_DNA"/>
</dbReference>
<accession>A0A1H3YZ33</accession>
<dbReference type="InterPro" id="IPR022998">
    <property type="entry name" value="ThiamineP_synth_TenI"/>
</dbReference>
<evidence type="ECO:0000313" key="4">
    <source>
        <dbReference type="EMBL" id="SEA16736.1"/>
    </source>
</evidence>
<dbReference type="Gene3D" id="3.20.20.70">
    <property type="entry name" value="Aldolase class I"/>
    <property type="match status" value="1"/>
</dbReference>
<evidence type="ECO:0000256" key="2">
    <source>
        <dbReference type="ARBA" id="ARBA00022977"/>
    </source>
</evidence>
<comment type="pathway">
    <text evidence="1">Cofactor biosynthesis; thiamine diphosphate biosynthesis.</text>
</comment>
<protein>
    <submittedName>
        <fullName evidence="4">Thiamine-phosphate pyrophosphorylase</fullName>
    </submittedName>
</protein>
<dbReference type="Pfam" id="PF02581">
    <property type="entry name" value="TMP-TENI"/>
    <property type="match status" value="1"/>
</dbReference>
<evidence type="ECO:0000259" key="3">
    <source>
        <dbReference type="Pfam" id="PF02581"/>
    </source>
</evidence>
<dbReference type="RefSeq" id="WP_091397272.1">
    <property type="nucleotide sequence ID" value="NZ_FNQY01000009.1"/>
</dbReference>
<proteinExistence type="predicted"/>
<dbReference type="InterPro" id="IPR013785">
    <property type="entry name" value="Aldolase_TIM"/>
</dbReference>
<feature type="domain" description="Thiamine phosphate synthase/TenI" evidence="3">
    <location>
        <begin position="117"/>
        <end position="211"/>
    </location>
</feature>
<dbReference type="PANTHER" id="PTHR20857:SF15">
    <property type="entry name" value="THIAMINE-PHOSPHATE SYNTHASE"/>
    <property type="match status" value="1"/>
</dbReference>
<evidence type="ECO:0000313" key="5">
    <source>
        <dbReference type="Proteomes" id="UP000199041"/>
    </source>
</evidence>
<dbReference type="PANTHER" id="PTHR20857">
    <property type="entry name" value="THIAMINE-PHOSPHATE PYROPHOSPHORYLASE"/>
    <property type="match status" value="1"/>
</dbReference>
<name>A0A1H3YZ33_9BACT</name>
<dbReference type="SUPFAM" id="SSF51391">
    <property type="entry name" value="Thiamin phosphate synthase"/>
    <property type="match status" value="1"/>
</dbReference>
<dbReference type="AlphaFoldDB" id="A0A1H3YZ33"/>
<gene>
    <name evidence="4" type="ORF">SAMN05192529_109142</name>
</gene>
<dbReference type="InterPro" id="IPR036206">
    <property type="entry name" value="ThiamineP_synth_sf"/>
</dbReference>
<keyword evidence="5" id="KW-1185">Reference proteome</keyword>
<evidence type="ECO:0000256" key="1">
    <source>
        <dbReference type="ARBA" id="ARBA00004948"/>
    </source>
</evidence>
<reference evidence="4 5" key="1">
    <citation type="submission" date="2016-10" db="EMBL/GenBank/DDBJ databases">
        <authorList>
            <person name="de Groot N.N."/>
        </authorList>
    </citation>
    <scope>NUCLEOTIDE SEQUENCE [LARGE SCALE GENOMIC DNA]</scope>
    <source>
        <strain evidence="4 5">Vu-144</strain>
    </source>
</reference>
<dbReference type="GO" id="GO:0009228">
    <property type="term" value="P:thiamine biosynthetic process"/>
    <property type="evidence" value="ECO:0007669"/>
    <property type="project" value="UniProtKB-KW"/>
</dbReference>
<keyword evidence="2" id="KW-0784">Thiamine biosynthesis</keyword>
<dbReference type="CDD" id="cd00564">
    <property type="entry name" value="TMP_TenI"/>
    <property type="match status" value="1"/>
</dbReference>